<evidence type="ECO:0000256" key="5">
    <source>
        <dbReference type="RuleBase" id="RU000553"/>
    </source>
</evidence>
<dbReference type="InterPro" id="IPR020456">
    <property type="entry name" value="Acylphosphatase"/>
</dbReference>
<accession>A0A936Z8X8</accession>
<evidence type="ECO:0000256" key="6">
    <source>
        <dbReference type="RuleBase" id="RU004168"/>
    </source>
</evidence>
<dbReference type="Pfam" id="PF00708">
    <property type="entry name" value="Acylphosphatase"/>
    <property type="match status" value="1"/>
</dbReference>
<name>A0A936Z8X8_9HYPH</name>
<dbReference type="Gene3D" id="3.30.70.100">
    <property type="match status" value="1"/>
</dbReference>
<proteinExistence type="inferred from homology"/>
<organism evidence="8 9">
    <name type="scientific">Microvirga aerilata</name>
    <dbReference type="NCBI Taxonomy" id="670292"/>
    <lineage>
        <taxon>Bacteria</taxon>
        <taxon>Pseudomonadati</taxon>
        <taxon>Pseudomonadota</taxon>
        <taxon>Alphaproteobacteria</taxon>
        <taxon>Hyphomicrobiales</taxon>
        <taxon>Methylobacteriaceae</taxon>
        <taxon>Microvirga</taxon>
    </lineage>
</organism>
<dbReference type="EMBL" id="JAEQMY010000003">
    <property type="protein sequence ID" value="MBL0403075.1"/>
    <property type="molecule type" value="Genomic_DNA"/>
</dbReference>
<feature type="active site" evidence="4">
    <location>
        <position position="39"/>
    </location>
</feature>
<comment type="caution">
    <text evidence="8">The sequence shown here is derived from an EMBL/GenBank/DDBJ whole genome shotgun (WGS) entry which is preliminary data.</text>
</comment>
<dbReference type="RefSeq" id="WP_202055964.1">
    <property type="nucleotide sequence ID" value="NZ_JAEQMY010000003.1"/>
</dbReference>
<dbReference type="PROSITE" id="PS00150">
    <property type="entry name" value="ACYLPHOSPHATASE_1"/>
    <property type="match status" value="1"/>
</dbReference>
<evidence type="ECO:0000313" key="8">
    <source>
        <dbReference type="EMBL" id="MBL0403075.1"/>
    </source>
</evidence>
<feature type="domain" description="Acylphosphatase-like" evidence="7">
    <location>
        <begin position="6"/>
        <end position="95"/>
    </location>
</feature>
<evidence type="ECO:0000313" key="9">
    <source>
        <dbReference type="Proteomes" id="UP000605848"/>
    </source>
</evidence>
<protein>
    <recommendedName>
        <fullName evidence="2 4">Acylphosphatase</fullName>
        <ecNumber evidence="2 4">3.6.1.7</ecNumber>
    </recommendedName>
</protein>
<dbReference type="InterPro" id="IPR001792">
    <property type="entry name" value="Acylphosphatase-like_dom"/>
</dbReference>
<evidence type="ECO:0000256" key="1">
    <source>
        <dbReference type="ARBA" id="ARBA00005614"/>
    </source>
</evidence>
<keyword evidence="9" id="KW-1185">Reference proteome</keyword>
<dbReference type="InterPro" id="IPR036046">
    <property type="entry name" value="Acylphosphatase-like_dom_sf"/>
</dbReference>
<dbReference type="SUPFAM" id="SSF54975">
    <property type="entry name" value="Acylphosphatase/BLUF domain-like"/>
    <property type="match status" value="1"/>
</dbReference>
<feature type="active site" evidence="4">
    <location>
        <position position="21"/>
    </location>
</feature>
<evidence type="ECO:0000256" key="4">
    <source>
        <dbReference type="PROSITE-ProRule" id="PRU00520"/>
    </source>
</evidence>
<evidence type="ECO:0000259" key="7">
    <source>
        <dbReference type="PROSITE" id="PS51160"/>
    </source>
</evidence>
<dbReference type="EC" id="3.6.1.7" evidence="2 4"/>
<comment type="catalytic activity">
    <reaction evidence="3 4 5">
        <text>an acyl phosphate + H2O = a carboxylate + phosphate + H(+)</text>
        <dbReference type="Rhea" id="RHEA:14965"/>
        <dbReference type="ChEBI" id="CHEBI:15377"/>
        <dbReference type="ChEBI" id="CHEBI:15378"/>
        <dbReference type="ChEBI" id="CHEBI:29067"/>
        <dbReference type="ChEBI" id="CHEBI:43474"/>
        <dbReference type="ChEBI" id="CHEBI:59918"/>
        <dbReference type="EC" id="3.6.1.7"/>
    </reaction>
</comment>
<keyword evidence="4 5" id="KW-0378">Hydrolase</keyword>
<dbReference type="Proteomes" id="UP000605848">
    <property type="component" value="Unassembled WGS sequence"/>
</dbReference>
<evidence type="ECO:0000256" key="3">
    <source>
        <dbReference type="ARBA" id="ARBA00047645"/>
    </source>
</evidence>
<dbReference type="PRINTS" id="PR00112">
    <property type="entry name" value="ACYLPHPHTASE"/>
</dbReference>
<dbReference type="PROSITE" id="PS51160">
    <property type="entry name" value="ACYLPHOSPHATASE_3"/>
    <property type="match status" value="1"/>
</dbReference>
<reference evidence="8" key="1">
    <citation type="submission" date="2021-01" db="EMBL/GenBank/DDBJ databases">
        <title>Microvirga sp.</title>
        <authorList>
            <person name="Kim M.K."/>
        </authorList>
    </citation>
    <scope>NUCLEOTIDE SEQUENCE</scope>
    <source>
        <strain evidence="8">5420S-16</strain>
    </source>
</reference>
<dbReference type="PROSITE" id="PS00151">
    <property type="entry name" value="ACYLPHOSPHATASE_2"/>
    <property type="match status" value="1"/>
</dbReference>
<comment type="similarity">
    <text evidence="1 6">Belongs to the acylphosphatase family.</text>
</comment>
<gene>
    <name evidence="8" type="ORF">JKG68_03765</name>
</gene>
<evidence type="ECO:0000256" key="2">
    <source>
        <dbReference type="ARBA" id="ARBA00012150"/>
    </source>
</evidence>
<dbReference type="GO" id="GO:0003998">
    <property type="term" value="F:acylphosphatase activity"/>
    <property type="evidence" value="ECO:0007669"/>
    <property type="project" value="UniProtKB-EC"/>
</dbReference>
<sequence>MTESRTVHVLIHGRVQGVGFRAWTQHQAELHGLKGWVRNRRDGSVEAVFSGPEDLVEATLKACGQGPRGSVVERIERVDGGREAAGPFERFEVRATG</sequence>
<dbReference type="AlphaFoldDB" id="A0A936Z8X8"/>
<dbReference type="InterPro" id="IPR017968">
    <property type="entry name" value="Acylphosphatase_CS"/>
</dbReference>
<dbReference type="PANTHER" id="PTHR47268:SF4">
    <property type="entry name" value="ACYLPHOSPHATASE"/>
    <property type="match status" value="1"/>
</dbReference>
<dbReference type="PANTHER" id="PTHR47268">
    <property type="entry name" value="ACYLPHOSPHATASE"/>
    <property type="match status" value="1"/>
</dbReference>